<proteinExistence type="predicted"/>
<reference evidence="2 3" key="1">
    <citation type="journal article" date="2016" name="Nat. Commun.">
        <title>Thousands of microbial genomes shed light on interconnected biogeochemical processes in an aquifer system.</title>
        <authorList>
            <person name="Anantharaman K."/>
            <person name="Brown C.T."/>
            <person name="Hug L.A."/>
            <person name="Sharon I."/>
            <person name="Castelle C.J."/>
            <person name="Probst A.J."/>
            <person name="Thomas B.C."/>
            <person name="Singh A."/>
            <person name="Wilkins M.J."/>
            <person name="Karaoz U."/>
            <person name="Brodie E.L."/>
            <person name="Williams K.H."/>
            <person name="Hubbard S.S."/>
            <person name="Banfield J.F."/>
        </authorList>
    </citation>
    <scope>NUCLEOTIDE SEQUENCE [LARGE SCALE GENOMIC DNA]</scope>
</reference>
<accession>A0A1F6YWA4</accession>
<evidence type="ECO:0000313" key="3">
    <source>
        <dbReference type="Proteomes" id="UP000178975"/>
    </source>
</evidence>
<dbReference type="Proteomes" id="UP000178975">
    <property type="component" value="Unassembled WGS sequence"/>
</dbReference>
<feature type="domain" description="Shedu protein SduA C-terminal" evidence="1">
    <location>
        <begin position="207"/>
        <end position="376"/>
    </location>
</feature>
<dbReference type="EMBL" id="MFWE01000005">
    <property type="protein sequence ID" value="OGJ10638.1"/>
    <property type="molecule type" value="Genomic_DNA"/>
</dbReference>
<dbReference type="InterPro" id="IPR025359">
    <property type="entry name" value="SduA_C"/>
</dbReference>
<gene>
    <name evidence="2" type="ORF">A2456_01440</name>
</gene>
<sequence>MEDNEEKYIEHKDPNKIYISKRIDHTTTHPETGEEINIPLRYVSKVINSEKILGEVKERGILQLRITDSGKQEILAKVLEINNKIYVLTLQRYTTKSSSPHKVHFSFIGNEILELKNFIDSIILLNFPDEHKTKVESADLLKIKKIFYENPDVDLIEQILKNNVTNKDIVALGYRKNQLEIFRKLLEEENYLAEYKEKIIKNTQLKDELVWQYFFNKNPWIFGYGLDYRFMGILQKEFSASGTEADGSGQINGDFLIGDKKFTIFIELKKPNTYLFKNSSLRSGVWKLSTNLMEAKSQILEQKASGQIKIESETIHNSDGKEIKQKSYDSKVVLIIGHWDQIKDDTDLIRKTKIKTFELFRRDSRNIEIITYDELYERAKYIVNSSDN</sequence>
<dbReference type="Pfam" id="PF14082">
    <property type="entry name" value="SduA_C"/>
    <property type="match status" value="1"/>
</dbReference>
<evidence type="ECO:0000313" key="2">
    <source>
        <dbReference type="EMBL" id="OGJ10638.1"/>
    </source>
</evidence>
<protein>
    <recommendedName>
        <fullName evidence="1">Shedu protein SduA C-terminal domain-containing protein</fullName>
    </recommendedName>
</protein>
<name>A0A1F6YWA4_9BACT</name>
<evidence type="ECO:0000259" key="1">
    <source>
        <dbReference type="Pfam" id="PF14082"/>
    </source>
</evidence>
<dbReference type="AlphaFoldDB" id="A0A1F6YWA4"/>
<organism evidence="2 3">
    <name type="scientific">Candidatus Nomurabacteria bacterium RIFOXYC2_FULL_36_19</name>
    <dbReference type="NCBI Taxonomy" id="1801806"/>
    <lineage>
        <taxon>Bacteria</taxon>
        <taxon>Candidatus Nomuraibacteriota</taxon>
    </lineage>
</organism>
<comment type="caution">
    <text evidence="2">The sequence shown here is derived from an EMBL/GenBank/DDBJ whole genome shotgun (WGS) entry which is preliminary data.</text>
</comment>